<evidence type="ECO:0000313" key="1">
    <source>
        <dbReference type="EMBL" id="DAE21162.1"/>
    </source>
</evidence>
<dbReference type="EMBL" id="BK015708">
    <property type="protein sequence ID" value="DAE21162.1"/>
    <property type="molecule type" value="Genomic_DNA"/>
</dbReference>
<reference evidence="1" key="1">
    <citation type="journal article" date="2021" name="Proc. Natl. Acad. Sci. U.S.A.">
        <title>A Catalog of Tens of Thousands of Viruses from Human Metagenomes Reveals Hidden Associations with Chronic Diseases.</title>
        <authorList>
            <person name="Tisza M.J."/>
            <person name="Buck C.B."/>
        </authorList>
    </citation>
    <scope>NUCLEOTIDE SEQUENCE</scope>
    <source>
        <strain evidence="1">CtStS16</strain>
    </source>
</reference>
<proteinExistence type="predicted"/>
<name>A0A8S5QQ87_9CAUD</name>
<accession>A0A8S5QQ87</accession>
<sequence>MKGKFYFETRCGKKHPKWIKLLEQYFRFITSKSNESFTWITLCAEMNEELLAIKKRTVLNEKTNLTAEICEDENEYSIAIKRNQVTMAVIRFREN</sequence>
<protein>
    <submittedName>
        <fullName evidence="1">Uncharacterized protein</fullName>
    </submittedName>
</protein>
<organism evidence="1">
    <name type="scientific">Myoviridae sp. ctStS16</name>
    <dbReference type="NCBI Taxonomy" id="2826654"/>
    <lineage>
        <taxon>Viruses</taxon>
        <taxon>Duplodnaviria</taxon>
        <taxon>Heunggongvirae</taxon>
        <taxon>Uroviricota</taxon>
        <taxon>Caudoviricetes</taxon>
    </lineage>
</organism>